<gene>
    <name evidence="1" type="ORF">KHLLAP_LOCUS4166</name>
</gene>
<organism evidence="1 2">
    <name type="scientific">Anthostomella pinea</name>
    <dbReference type="NCBI Taxonomy" id="933095"/>
    <lineage>
        <taxon>Eukaryota</taxon>
        <taxon>Fungi</taxon>
        <taxon>Dikarya</taxon>
        <taxon>Ascomycota</taxon>
        <taxon>Pezizomycotina</taxon>
        <taxon>Sordariomycetes</taxon>
        <taxon>Xylariomycetidae</taxon>
        <taxon>Xylariales</taxon>
        <taxon>Xylariaceae</taxon>
        <taxon>Anthostomella</taxon>
    </lineage>
</organism>
<dbReference type="AlphaFoldDB" id="A0AAI8VG20"/>
<proteinExistence type="predicted"/>
<evidence type="ECO:0000313" key="1">
    <source>
        <dbReference type="EMBL" id="CAJ2503698.1"/>
    </source>
</evidence>
<keyword evidence="2" id="KW-1185">Reference proteome</keyword>
<name>A0AAI8VG20_9PEZI</name>
<dbReference type="Proteomes" id="UP001295740">
    <property type="component" value="Unassembled WGS sequence"/>
</dbReference>
<comment type="caution">
    <text evidence="1">The sequence shown here is derived from an EMBL/GenBank/DDBJ whole genome shotgun (WGS) entry which is preliminary data.</text>
</comment>
<sequence>MSVTSSIYDHVEENGRTYHRFKEGKYMLPNDEKEQDRLDYKHRLYTQVTNGKLCIGPIDHERVQNVLERVRRDVHNTKIHAYSEG</sequence>
<reference evidence="1" key="1">
    <citation type="submission" date="2023-10" db="EMBL/GenBank/DDBJ databases">
        <authorList>
            <person name="Hackl T."/>
        </authorList>
    </citation>
    <scope>NUCLEOTIDE SEQUENCE</scope>
</reference>
<accession>A0AAI8VG20</accession>
<protein>
    <submittedName>
        <fullName evidence="1">Uu.00g110920.m01.CDS01</fullName>
    </submittedName>
</protein>
<dbReference type="EMBL" id="CAUWAG010000006">
    <property type="protein sequence ID" value="CAJ2503698.1"/>
    <property type="molecule type" value="Genomic_DNA"/>
</dbReference>
<evidence type="ECO:0000313" key="2">
    <source>
        <dbReference type="Proteomes" id="UP001295740"/>
    </source>
</evidence>